<dbReference type="EC" id="3.2.1.52" evidence="3"/>
<accession>A0A7W3P796</accession>
<dbReference type="EMBL" id="JACGWT010000006">
    <property type="protein sequence ID" value="MBA8795747.1"/>
    <property type="molecule type" value="Genomic_DNA"/>
</dbReference>
<evidence type="ECO:0000313" key="9">
    <source>
        <dbReference type="EMBL" id="MBA8795747.1"/>
    </source>
</evidence>
<evidence type="ECO:0000256" key="5">
    <source>
        <dbReference type="ARBA" id="ARBA00023295"/>
    </source>
</evidence>
<organism evidence="9 10">
    <name type="scientific">Microlunatus kandeliicorticis</name>
    <dbReference type="NCBI Taxonomy" id="1759536"/>
    <lineage>
        <taxon>Bacteria</taxon>
        <taxon>Bacillati</taxon>
        <taxon>Actinomycetota</taxon>
        <taxon>Actinomycetes</taxon>
        <taxon>Propionibacteriales</taxon>
        <taxon>Propionibacteriaceae</taxon>
        <taxon>Microlunatus</taxon>
    </lineage>
</organism>
<evidence type="ECO:0000256" key="3">
    <source>
        <dbReference type="ARBA" id="ARBA00012663"/>
    </source>
</evidence>
<sequence>MQRSTSRSQQVSSTGRTPGTDRTSSTDRASGTTRESRRRVTRAASLAAAVLGLPGLLALPAAADGRAATVPAASALPSCAVLATRLSLPERIGQMIMVAQDSQRFSPAGQRAIRRDHIGSVVLLGNSSAGVAVTRKLTNRLRGTSHPAHVSILLATDQEGGLVQRLRGPGFSRIPSAVLQARQSDATLRTNAARWGRQLAAAGIDVDLAPVADVVPKADRTTNAPIGRLDRWYASTPLTTSHKNAAFIAGMHTGKVAATAKHFPGLGRVTGNTDTATRVVDTVTTRHDRNLGSFRNDVRAGVDLVMMSSATYQKIDRHHPAVFSRTVVIDMLRTDLDFHGVVISDDLFGRVLSGTPVRQRGVRFVVAGGDLALVGDPSQVDAVYGGLRDRARTDAWFRRRIDQSVTRILSLKATYGLADCTPVKQG</sequence>
<evidence type="ECO:0000256" key="4">
    <source>
        <dbReference type="ARBA" id="ARBA00022801"/>
    </source>
</evidence>
<gene>
    <name evidence="9" type="ORF">FHX74_003388</name>
</gene>
<dbReference type="Pfam" id="PF00933">
    <property type="entry name" value="Glyco_hydro_3"/>
    <property type="match status" value="1"/>
</dbReference>
<name>A0A7W3P796_9ACTN</name>
<dbReference type="RefSeq" id="WP_182561379.1">
    <property type="nucleotide sequence ID" value="NZ_JACGWT010000006.1"/>
</dbReference>
<comment type="similarity">
    <text evidence="2">Belongs to the glycosyl hydrolase 3 family.</text>
</comment>
<dbReference type="Gene3D" id="3.20.20.300">
    <property type="entry name" value="Glycoside hydrolase, family 3, N-terminal domain"/>
    <property type="match status" value="1"/>
</dbReference>
<protein>
    <recommendedName>
        <fullName evidence="3">beta-N-acetylhexosaminidase</fullName>
        <ecNumber evidence="3">3.2.1.52</ecNumber>
    </recommendedName>
</protein>
<keyword evidence="5 9" id="KW-0326">Glycosidase</keyword>
<dbReference type="PROSITE" id="PS51318">
    <property type="entry name" value="TAT"/>
    <property type="match status" value="1"/>
</dbReference>
<keyword evidence="10" id="KW-1185">Reference proteome</keyword>
<feature type="compositionally biased region" description="Polar residues" evidence="6">
    <location>
        <begin position="20"/>
        <end position="33"/>
    </location>
</feature>
<dbReference type="Proteomes" id="UP000523079">
    <property type="component" value="Unassembled WGS sequence"/>
</dbReference>
<dbReference type="InterPro" id="IPR006311">
    <property type="entry name" value="TAT_signal"/>
</dbReference>
<comment type="catalytic activity">
    <reaction evidence="1">
        <text>Hydrolysis of terminal non-reducing N-acetyl-D-hexosamine residues in N-acetyl-beta-D-hexosaminides.</text>
        <dbReference type="EC" id="3.2.1.52"/>
    </reaction>
</comment>
<dbReference type="SUPFAM" id="SSF51445">
    <property type="entry name" value="(Trans)glycosidases"/>
    <property type="match status" value="1"/>
</dbReference>
<dbReference type="PANTHER" id="PTHR30480:SF13">
    <property type="entry name" value="BETA-HEXOSAMINIDASE"/>
    <property type="match status" value="1"/>
</dbReference>
<evidence type="ECO:0000256" key="2">
    <source>
        <dbReference type="ARBA" id="ARBA00005336"/>
    </source>
</evidence>
<feature type="domain" description="Glycoside hydrolase family 3 N-terminal" evidence="8">
    <location>
        <begin position="88"/>
        <end position="411"/>
    </location>
</feature>
<feature type="transmembrane region" description="Helical" evidence="7">
    <location>
        <begin position="43"/>
        <end position="62"/>
    </location>
</feature>
<dbReference type="InterPro" id="IPR050226">
    <property type="entry name" value="NagZ_Beta-hexosaminidase"/>
</dbReference>
<dbReference type="GO" id="GO:0004563">
    <property type="term" value="F:beta-N-acetylhexosaminidase activity"/>
    <property type="evidence" value="ECO:0007669"/>
    <property type="project" value="UniProtKB-EC"/>
</dbReference>
<dbReference type="AlphaFoldDB" id="A0A7W3P796"/>
<comment type="caution">
    <text evidence="9">The sequence shown here is derived from an EMBL/GenBank/DDBJ whole genome shotgun (WGS) entry which is preliminary data.</text>
</comment>
<dbReference type="PANTHER" id="PTHR30480">
    <property type="entry name" value="BETA-HEXOSAMINIDASE-RELATED"/>
    <property type="match status" value="1"/>
</dbReference>
<dbReference type="InterPro" id="IPR017853">
    <property type="entry name" value="GH"/>
</dbReference>
<feature type="region of interest" description="Disordered" evidence="6">
    <location>
        <begin position="1"/>
        <end position="40"/>
    </location>
</feature>
<keyword evidence="4 9" id="KW-0378">Hydrolase</keyword>
<evidence type="ECO:0000259" key="8">
    <source>
        <dbReference type="Pfam" id="PF00933"/>
    </source>
</evidence>
<dbReference type="GO" id="GO:0009254">
    <property type="term" value="P:peptidoglycan turnover"/>
    <property type="evidence" value="ECO:0007669"/>
    <property type="project" value="TreeGrafter"/>
</dbReference>
<evidence type="ECO:0000256" key="1">
    <source>
        <dbReference type="ARBA" id="ARBA00001231"/>
    </source>
</evidence>
<keyword evidence="7" id="KW-0472">Membrane</keyword>
<keyword evidence="7" id="KW-0812">Transmembrane</keyword>
<proteinExistence type="inferred from homology"/>
<evidence type="ECO:0000256" key="6">
    <source>
        <dbReference type="SAM" id="MobiDB-lite"/>
    </source>
</evidence>
<reference evidence="9 10" key="1">
    <citation type="submission" date="2020-07" db="EMBL/GenBank/DDBJ databases">
        <title>Sequencing the genomes of 1000 actinobacteria strains.</title>
        <authorList>
            <person name="Klenk H.-P."/>
        </authorList>
    </citation>
    <scope>NUCLEOTIDE SEQUENCE [LARGE SCALE GENOMIC DNA]</scope>
    <source>
        <strain evidence="9 10">DSM 100723</strain>
    </source>
</reference>
<dbReference type="GO" id="GO:0005975">
    <property type="term" value="P:carbohydrate metabolic process"/>
    <property type="evidence" value="ECO:0007669"/>
    <property type="project" value="InterPro"/>
</dbReference>
<dbReference type="InterPro" id="IPR001764">
    <property type="entry name" value="Glyco_hydro_3_N"/>
</dbReference>
<dbReference type="InterPro" id="IPR036962">
    <property type="entry name" value="Glyco_hydro_3_N_sf"/>
</dbReference>
<evidence type="ECO:0000313" key="10">
    <source>
        <dbReference type="Proteomes" id="UP000523079"/>
    </source>
</evidence>
<keyword evidence="7" id="KW-1133">Transmembrane helix</keyword>
<evidence type="ECO:0000256" key="7">
    <source>
        <dbReference type="SAM" id="Phobius"/>
    </source>
</evidence>
<feature type="compositionally biased region" description="Low complexity" evidence="6">
    <location>
        <begin position="1"/>
        <end position="17"/>
    </location>
</feature>